<dbReference type="InterPro" id="IPR011009">
    <property type="entry name" value="Kinase-like_dom_sf"/>
</dbReference>
<accession>A0AAV9GPF5</accession>
<protein>
    <recommendedName>
        <fullName evidence="3">Protein kinase domain-containing protein</fullName>
    </recommendedName>
</protein>
<evidence type="ECO:0000313" key="4">
    <source>
        <dbReference type="EMBL" id="KAK4450295.1"/>
    </source>
</evidence>
<dbReference type="SUPFAM" id="SSF56112">
    <property type="entry name" value="Protein kinase-like (PK-like)"/>
    <property type="match status" value="1"/>
</dbReference>
<evidence type="ECO:0000313" key="5">
    <source>
        <dbReference type="Proteomes" id="UP001321760"/>
    </source>
</evidence>
<dbReference type="PANTHER" id="PTHR24359:SF1">
    <property type="entry name" value="INHIBITOR OF NUCLEAR FACTOR KAPPA-B KINASE EPSILON SUBUNIT HOMOLOG 1-RELATED"/>
    <property type="match status" value="1"/>
</dbReference>
<gene>
    <name evidence="4" type="ORF">QBC34DRAFT_297629</name>
</gene>
<reference evidence="4" key="2">
    <citation type="submission" date="2023-05" db="EMBL/GenBank/DDBJ databases">
        <authorList>
            <consortium name="Lawrence Berkeley National Laboratory"/>
            <person name="Steindorff A."/>
            <person name="Hensen N."/>
            <person name="Bonometti L."/>
            <person name="Westerberg I."/>
            <person name="Brannstrom I.O."/>
            <person name="Guillou S."/>
            <person name="Cros-Aarteil S."/>
            <person name="Calhoun S."/>
            <person name="Haridas S."/>
            <person name="Kuo A."/>
            <person name="Mondo S."/>
            <person name="Pangilinan J."/>
            <person name="Riley R."/>
            <person name="Labutti K."/>
            <person name="Andreopoulos B."/>
            <person name="Lipzen A."/>
            <person name="Chen C."/>
            <person name="Yanf M."/>
            <person name="Daum C."/>
            <person name="Ng V."/>
            <person name="Clum A."/>
            <person name="Ohm R."/>
            <person name="Martin F."/>
            <person name="Silar P."/>
            <person name="Natvig D."/>
            <person name="Lalanne C."/>
            <person name="Gautier V."/>
            <person name="Ament-Velasquez S.L."/>
            <person name="Kruys A."/>
            <person name="Hutchinson M.I."/>
            <person name="Powell A.J."/>
            <person name="Barry K."/>
            <person name="Miller A.N."/>
            <person name="Grigoriev I.V."/>
            <person name="Debuchy R."/>
            <person name="Gladieux P."/>
            <person name="Thoren M.H."/>
            <person name="Johannesson H."/>
        </authorList>
    </citation>
    <scope>NUCLEOTIDE SEQUENCE</scope>
    <source>
        <strain evidence="4">PSN243</strain>
    </source>
</reference>
<dbReference type="InterPro" id="IPR000719">
    <property type="entry name" value="Prot_kinase_dom"/>
</dbReference>
<sequence>MAHHDDMAAEFAECYERAKEYPLTLLRTDVFDYTKRTLQARLGQEGLFHSTHQALYVRDLHETAAEFDRGRQLKSVEDIERLLDPEEKDPWWRFIFLHSKTSRDPLGCSQAQLAMLLTYHQVTPLFLDLLFTFKARQRPLTHALFRHENYLDEGVPALRLPQLGRSGIQIQHAFNLLTVERTELVGERNQWPLRHATLYHSLDLGTGRAVYMLLKGNGELAKRIKDATEKNRNLRADTPRTPEQSFLASLQIHLIMLEWSVESWAEYIDSMEDTLRSQGVEAKVAPVASVTSPVDLAESFHRRGSSFSKRVPSRPGLSRQGTMQTTASRPRTMSRNSQPESLPEESPKSPSTPQPPSPTRSSSRTLSDFLRRASGGLDSRSTFVQGKDDIVEEPNVLIEQLEDLEERFSFGELQRLSIMGDEIDRSILALEQSKDVVAQVQEQYQTVVESHAFKTLLDQEKCKTSTAVFFRRIRSILRDLDVHRRRLLDLSRTVDNDKQMFESLSQHTSIQTSKAFQLVAQTSSDEMMKWTHKMHEIAVKTKQETLSMHVITIFTLIFLPGTFVATFFSSGVLRWDEDGTLGADYLVRGGGVQLFLSICLPTTAITIAVWAFMYGVARRWARRHARELGLAGYADERAPSAASARLPEANAEKNAEKEKSGTGLGIIVDTEPFRKFADFVAEIKLRHAGQDITGETKHYVPLSALREYWTGGRISRVLRAFPGNPLAISVGVIREHYLRIFSTLVYTNEDAVRSLQSLFISYNLADLSGPWRSRPGSWPDEKFHRDFFRQIAGNQWQFFPLDFRAPQLHDRFLADQHILPIDPPIPIKPPSTTVVKCDIHADSNHLIGRDEHDEPLRKTFVFKLYHGKRNEECYDNELAALRVLSIYPSENVVKFYGSLRQLGSYALILEYADGGDLGEFFDSCPPPSTPEDVALFWKSLFQVMAGLDRIHQLMEYDDGVIIKGIHQDIRPENILLMKGASGSRYDFTPKIADFGLYSRVRTARTKSSSSMGLDRNGAQRFSSPECCHHTIQRHRGTNLISTRADIFSMGAVMSHTAAWVIGGVVEQIAYFKCRSAHHAANHPRFMNSGYEGCFHDSIKPLPVIQQRHNLFRERCKSSKDRITPEILNFVEQCMLVESPKQRLQARIILEMFDQLMDSWCKTGTPPPTSPPLESLVTDPPTSMSELTTLSPLFSEATPTPSTLDGASPPPIAPTGATISATCLGVLPSAHLPALLAATPSESPSQQASTLPANATDASLATISGPRISDMNKFQSERREGNPVDEATAKLVDYLEHNLGGRDQFFFIDDSRTMHDEKDTIYNGFRALACIAKRLDPDHVELAFASRPLKVHKAKRTKRLRELVKNCQYRGEGHLMEDRLGDLIDGVIIPRLPLKLFGVNVNIFARKKVSIYVLTDGAWGEVNHRGNACGVERPVKRLIEELKRRRLDRTQVSLHFVRVGDNEDGKQHLDRLDDCGIPDDMDIVDVKHINSDVEGMIMGPLTRWNDDKASEAT</sequence>
<feature type="transmembrane region" description="Helical" evidence="2">
    <location>
        <begin position="593"/>
        <end position="616"/>
    </location>
</feature>
<dbReference type="Gene3D" id="1.10.510.10">
    <property type="entry name" value="Transferase(Phosphotransferase) domain 1"/>
    <property type="match status" value="1"/>
</dbReference>
<reference evidence="4" key="1">
    <citation type="journal article" date="2023" name="Mol. Phylogenet. Evol.">
        <title>Genome-scale phylogeny and comparative genomics of the fungal order Sordariales.</title>
        <authorList>
            <person name="Hensen N."/>
            <person name="Bonometti L."/>
            <person name="Westerberg I."/>
            <person name="Brannstrom I.O."/>
            <person name="Guillou S."/>
            <person name="Cros-Aarteil S."/>
            <person name="Calhoun S."/>
            <person name="Haridas S."/>
            <person name="Kuo A."/>
            <person name="Mondo S."/>
            <person name="Pangilinan J."/>
            <person name="Riley R."/>
            <person name="LaButti K."/>
            <person name="Andreopoulos B."/>
            <person name="Lipzen A."/>
            <person name="Chen C."/>
            <person name="Yan M."/>
            <person name="Daum C."/>
            <person name="Ng V."/>
            <person name="Clum A."/>
            <person name="Steindorff A."/>
            <person name="Ohm R.A."/>
            <person name="Martin F."/>
            <person name="Silar P."/>
            <person name="Natvig D.O."/>
            <person name="Lalanne C."/>
            <person name="Gautier V."/>
            <person name="Ament-Velasquez S.L."/>
            <person name="Kruys A."/>
            <person name="Hutchinson M.I."/>
            <person name="Powell A.J."/>
            <person name="Barry K."/>
            <person name="Miller A.N."/>
            <person name="Grigoriev I.V."/>
            <person name="Debuchy R."/>
            <person name="Gladieux P."/>
            <person name="Hiltunen Thoren M."/>
            <person name="Johannesson H."/>
        </authorList>
    </citation>
    <scope>NUCLEOTIDE SEQUENCE</scope>
    <source>
        <strain evidence="4">PSN243</strain>
    </source>
</reference>
<name>A0AAV9GPF5_9PEZI</name>
<organism evidence="4 5">
    <name type="scientific">Podospora aff. communis PSN243</name>
    <dbReference type="NCBI Taxonomy" id="3040156"/>
    <lineage>
        <taxon>Eukaryota</taxon>
        <taxon>Fungi</taxon>
        <taxon>Dikarya</taxon>
        <taxon>Ascomycota</taxon>
        <taxon>Pezizomycotina</taxon>
        <taxon>Sordariomycetes</taxon>
        <taxon>Sordariomycetidae</taxon>
        <taxon>Sordariales</taxon>
        <taxon>Podosporaceae</taxon>
        <taxon>Podospora</taxon>
    </lineage>
</organism>
<dbReference type="SMART" id="SM00220">
    <property type="entry name" value="S_TKc"/>
    <property type="match status" value="1"/>
</dbReference>
<feature type="region of interest" description="Disordered" evidence="1">
    <location>
        <begin position="1161"/>
        <end position="1184"/>
    </location>
</feature>
<dbReference type="GO" id="GO:0005524">
    <property type="term" value="F:ATP binding"/>
    <property type="evidence" value="ECO:0007669"/>
    <property type="project" value="InterPro"/>
</dbReference>
<dbReference type="InterPro" id="IPR058257">
    <property type="entry name" value="CorA-like_dom"/>
</dbReference>
<feature type="region of interest" description="Disordered" evidence="1">
    <location>
        <begin position="301"/>
        <end position="366"/>
    </location>
</feature>
<dbReference type="PROSITE" id="PS50011">
    <property type="entry name" value="PROTEIN_KINASE_DOM"/>
    <property type="match status" value="1"/>
</dbReference>
<feature type="compositionally biased region" description="Polar residues" evidence="1">
    <location>
        <begin position="319"/>
        <end position="336"/>
    </location>
</feature>
<keyword evidence="2" id="KW-0472">Membrane</keyword>
<dbReference type="GO" id="GO:0004674">
    <property type="term" value="F:protein serine/threonine kinase activity"/>
    <property type="evidence" value="ECO:0007669"/>
    <property type="project" value="TreeGrafter"/>
</dbReference>
<dbReference type="Pfam" id="PF26616">
    <property type="entry name" value="CorA-like"/>
    <property type="match status" value="1"/>
</dbReference>
<dbReference type="Proteomes" id="UP001321760">
    <property type="component" value="Unassembled WGS sequence"/>
</dbReference>
<dbReference type="PANTHER" id="PTHR24359">
    <property type="entry name" value="SERINE/THREONINE-PROTEIN KINASE SBK1"/>
    <property type="match status" value="1"/>
</dbReference>
<keyword evidence="5" id="KW-1185">Reference proteome</keyword>
<dbReference type="Gene3D" id="1.20.58.340">
    <property type="entry name" value="Magnesium transport protein CorA, transmembrane region"/>
    <property type="match status" value="1"/>
</dbReference>
<evidence type="ECO:0000256" key="2">
    <source>
        <dbReference type="SAM" id="Phobius"/>
    </source>
</evidence>
<dbReference type="Pfam" id="PF00069">
    <property type="entry name" value="Pkinase"/>
    <property type="match status" value="1"/>
</dbReference>
<keyword evidence="2" id="KW-0812">Transmembrane</keyword>
<feature type="domain" description="Protein kinase" evidence="3">
    <location>
        <begin position="833"/>
        <end position="1156"/>
    </location>
</feature>
<evidence type="ECO:0000256" key="1">
    <source>
        <dbReference type="SAM" id="MobiDB-lite"/>
    </source>
</evidence>
<feature type="transmembrane region" description="Helical" evidence="2">
    <location>
        <begin position="550"/>
        <end position="573"/>
    </location>
</feature>
<dbReference type="CDD" id="cd00180">
    <property type="entry name" value="PKc"/>
    <property type="match status" value="1"/>
</dbReference>
<evidence type="ECO:0000259" key="3">
    <source>
        <dbReference type="PROSITE" id="PS50011"/>
    </source>
</evidence>
<comment type="caution">
    <text evidence="4">The sequence shown here is derived from an EMBL/GenBank/DDBJ whole genome shotgun (WGS) entry which is preliminary data.</text>
</comment>
<proteinExistence type="predicted"/>
<keyword evidence="2" id="KW-1133">Transmembrane helix</keyword>
<dbReference type="EMBL" id="MU865933">
    <property type="protein sequence ID" value="KAK4450295.1"/>
    <property type="molecule type" value="Genomic_DNA"/>
</dbReference>